<evidence type="ECO:0000256" key="3">
    <source>
        <dbReference type="ARBA" id="ARBA00023125"/>
    </source>
</evidence>
<dbReference type="PANTHER" id="PTHR43140:SF1">
    <property type="entry name" value="TYPE I RESTRICTION ENZYME ECOKI SPECIFICITY SUBUNIT"/>
    <property type="match status" value="1"/>
</dbReference>
<dbReference type="InterPro" id="IPR044946">
    <property type="entry name" value="Restrct_endonuc_typeI_TRD_sf"/>
</dbReference>
<dbReference type="EC" id="3.1.21.-" evidence="5"/>
<evidence type="ECO:0000313" key="5">
    <source>
        <dbReference type="EMBL" id="MFC4094875.1"/>
    </source>
</evidence>
<dbReference type="InterPro" id="IPR051212">
    <property type="entry name" value="Type-I_RE_S_subunit"/>
</dbReference>
<evidence type="ECO:0000259" key="4">
    <source>
        <dbReference type="Pfam" id="PF01420"/>
    </source>
</evidence>
<protein>
    <submittedName>
        <fullName evidence="5">Restriction endonuclease subunit S</fullName>
        <ecNumber evidence="5">3.1.21.-</ecNumber>
    </submittedName>
</protein>
<dbReference type="RefSeq" id="WP_317175495.1">
    <property type="nucleotide sequence ID" value="NZ_JACYFJ010000003.1"/>
</dbReference>
<sequence>MIETLLDSFNAWTDAQGIKSKGRVKSVDNISLEGIDRLRELILILAVNGTLVKQISTEEPAKILLKKIDKERGNLISKGIIRKEKLDFEVSKREHPYDLPKNWVWFRLAGLMTLISGQDLPSSKYNNKKKGVPYITGASHFNNGRLDITRWTEYPRAFSSKGDLLITCKGTIGEMAFNNVGDLHIARQIMAIRNTYDINLSYIKLFLDYYINELISKAKSLIPGIKRDDLLTIPFPLPPLKEQNRIVAKVGKLMALCDQFEHERTTNLKTHQLLVKTLLETLTQAANAEALQAHWERMANYFDTLFCTEDSIEQLKQTILQLGIMGKLIKQDPKDEPAGVLLKKIDAKKKELIEKGEIKPSKTLPEISIYETPFGIPNNWKWARLGDITTRIGSGSTPRGGKSAYLKKGTLFLRSQNIWNDGIKITDAAFISKATHEKMSNTKVYPKDILLNITGGSLGRCCIFPEEYEEANVSQHVSIIRPVDENFRRYLHIFILSPLGQNLIWGRQVGANREGLSKKVLELFEIPIPPLKEQKRIVAKIDELLGLCDSMANHLIESQKLQNLLAKTLVEKAVL</sequence>
<keyword evidence="5" id="KW-0255">Endonuclease</keyword>
<dbReference type="CDD" id="cd17256">
    <property type="entry name" value="RMtype1_S_EcoJA65PI-TRD1-CR1_like"/>
    <property type="match status" value="1"/>
</dbReference>
<name>A0ABV8JKF9_9FLAO</name>
<dbReference type="Proteomes" id="UP001595814">
    <property type="component" value="Unassembled WGS sequence"/>
</dbReference>
<dbReference type="EMBL" id="JBHSAW010000003">
    <property type="protein sequence ID" value="MFC4094875.1"/>
    <property type="molecule type" value="Genomic_DNA"/>
</dbReference>
<keyword evidence="5" id="KW-0378">Hydrolase</keyword>
<keyword evidence="2" id="KW-0680">Restriction system</keyword>
<comment type="caution">
    <text evidence="5">The sequence shown here is derived from an EMBL/GenBank/DDBJ whole genome shotgun (WGS) entry which is preliminary data.</text>
</comment>
<proteinExistence type="inferred from homology"/>
<evidence type="ECO:0000313" key="6">
    <source>
        <dbReference type="Proteomes" id="UP001595814"/>
    </source>
</evidence>
<dbReference type="PANTHER" id="PTHR43140">
    <property type="entry name" value="TYPE-1 RESTRICTION ENZYME ECOKI SPECIFICITY PROTEIN"/>
    <property type="match status" value="1"/>
</dbReference>
<keyword evidence="5" id="KW-0540">Nuclease</keyword>
<comment type="similarity">
    <text evidence="1">Belongs to the type-I restriction system S methylase family.</text>
</comment>
<evidence type="ECO:0000256" key="1">
    <source>
        <dbReference type="ARBA" id="ARBA00010923"/>
    </source>
</evidence>
<dbReference type="GO" id="GO:0016787">
    <property type="term" value="F:hydrolase activity"/>
    <property type="evidence" value="ECO:0007669"/>
    <property type="project" value="UniProtKB-KW"/>
</dbReference>
<organism evidence="5 6">
    <name type="scientific">Euzebyella saccharophila</name>
    <dbReference type="NCBI Taxonomy" id="679664"/>
    <lineage>
        <taxon>Bacteria</taxon>
        <taxon>Pseudomonadati</taxon>
        <taxon>Bacteroidota</taxon>
        <taxon>Flavobacteriia</taxon>
        <taxon>Flavobacteriales</taxon>
        <taxon>Flavobacteriaceae</taxon>
        <taxon>Euzebyella</taxon>
    </lineage>
</organism>
<dbReference type="GO" id="GO:0004519">
    <property type="term" value="F:endonuclease activity"/>
    <property type="evidence" value="ECO:0007669"/>
    <property type="project" value="UniProtKB-KW"/>
</dbReference>
<dbReference type="Pfam" id="PF01420">
    <property type="entry name" value="Methylase_S"/>
    <property type="match status" value="2"/>
</dbReference>
<dbReference type="InterPro" id="IPR000055">
    <property type="entry name" value="Restrct_endonuc_typeI_TRD"/>
</dbReference>
<accession>A0ABV8JKF9</accession>
<feature type="domain" description="Type I restriction modification DNA specificity" evidence="4">
    <location>
        <begin position="100"/>
        <end position="269"/>
    </location>
</feature>
<keyword evidence="6" id="KW-1185">Reference proteome</keyword>
<gene>
    <name evidence="5" type="ORF">ACFOUT_03260</name>
</gene>
<keyword evidence="3" id="KW-0238">DNA-binding</keyword>
<dbReference type="Gene3D" id="3.90.220.20">
    <property type="entry name" value="DNA methylase specificity domains"/>
    <property type="match status" value="2"/>
</dbReference>
<reference evidence="6" key="1">
    <citation type="journal article" date="2019" name="Int. J. Syst. Evol. Microbiol.">
        <title>The Global Catalogue of Microorganisms (GCM) 10K type strain sequencing project: providing services to taxonomists for standard genome sequencing and annotation.</title>
        <authorList>
            <consortium name="The Broad Institute Genomics Platform"/>
            <consortium name="The Broad Institute Genome Sequencing Center for Infectious Disease"/>
            <person name="Wu L."/>
            <person name="Ma J."/>
        </authorList>
    </citation>
    <scope>NUCLEOTIDE SEQUENCE [LARGE SCALE GENOMIC DNA]</scope>
    <source>
        <strain evidence="6">CECT 7477</strain>
    </source>
</reference>
<feature type="domain" description="Type I restriction modification DNA specificity" evidence="4">
    <location>
        <begin position="377"/>
        <end position="546"/>
    </location>
</feature>
<evidence type="ECO:0000256" key="2">
    <source>
        <dbReference type="ARBA" id="ARBA00022747"/>
    </source>
</evidence>
<dbReference type="SUPFAM" id="SSF116734">
    <property type="entry name" value="DNA methylase specificity domain"/>
    <property type="match status" value="2"/>
</dbReference>